<name>A0A846H9N7_9CYAN</name>
<protein>
    <submittedName>
        <fullName evidence="1">Uncharacterized protein</fullName>
    </submittedName>
</protein>
<evidence type="ECO:0000313" key="2">
    <source>
        <dbReference type="Proteomes" id="UP000031549"/>
    </source>
</evidence>
<dbReference type="Proteomes" id="UP000031549">
    <property type="component" value="Unassembled WGS sequence"/>
</dbReference>
<proteinExistence type="predicted"/>
<reference evidence="1 2" key="1">
    <citation type="journal article" date="2015" name="Genome Announc.">
        <title>Draft Genome Sequence of Cyanobacterium Hassallia byssoidea Strain VB512170, Isolated from Monuments in India.</title>
        <authorList>
            <person name="Singh D."/>
            <person name="Chandrababunaidu M.M."/>
            <person name="Panda A."/>
            <person name="Sen D."/>
            <person name="Bhattacharyya S."/>
            <person name="Adhikary S.P."/>
            <person name="Tripathy S."/>
        </authorList>
    </citation>
    <scope>NUCLEOTIDE SEQUENCE [LARGE SCALE GENOMIC DNA]</scope>
    <source>
        <strain evidence="1 2">VB512170</strain>
    </source>
</reference>
<evidence type="ECO:0000313" key="1">
    <source>
        <dbReference type="EMBL" id="NEU74082.1"/>
    </source>
</evidence>
<organism evidence="1 2">
    <name type="scientific">Hassallia byssoidea VB512170</name>
    <dbReference type="NCBI Taxonomy" id="1304833"/>
    <lineage>
        <taxon>Bacteria</taxon>
        <taxon>Bacillati</taxon>
        <taxon>Cyanobacteriota</taxon>
        <taxon>Cyanophyceae</taxon>
        <taxon>Nostocales</taxon>
        <taxon>Tolypothrichaceae</taxon>
        <taxon>Hassallia</taxon>
    </lineage>
</organism>
<accession>A0A846H9N7</accession>
<keyword evidence="2" id="KW-1185">Reference proteome</keyword>
<comment type="caution">
    <text evidence="1">The sequence shown here is derived from an EMBL/GenBank/DDBJ whole genome shotgun (WGS) entry which is preliminary data.</text>
</comment>
<gene>
    <name evidence="1" type="ORF">PI95_016335</name>
</gene>
<dbReference type="AlphaFoldDB" id="A0A846H9N7"/>
<dbReference type="EMBL" id="JTCM02000034">
    <property type="protein sequence ID" value="NEU74082.1"/>
    <property type="molecule type" value="Genomic_DNA"/>
</dbReference>
<sequence>MFTRSQLEIKTLNELGDLCRKYGIKPTGNPGYKISYITSLMTFPELAIKQITEARGLKRPSWNKFEAIGECLDEMGTPTDEQSALIKMTMEGRRMAYPSGFDQEMLLSIYKAKLHLEQAIDMLNL</sequence>
<dbReference type="RefSeq" id="WP_039741336.1">
    <property type="nucleotide sequence ID" value="NZ_JTCM02000034.1"/>
</dbReference>